<feature type="transmembrane region" description="Helical" evidence="1">
    <location>
        <begin position="96"/>
        <end position="116"/>
    </location>
</feature>
<protein>
    <submittedName>
        <fullName evidence="2">Uncharacterized protein</fullName>
    </submittedName>
</protein>
<keyword evidence="1" id="KW-0812">Transmembrane</keyword>
<evidence type="ECO:0000313" key="3">
    <source>
        <dbReference type="Proteomes" id="UP001054857"/>
    </source>
</evidence>
<reference evidence="2 3" key="1">
    <citation type="journal article" date="2021" name="Sci. Rep.">
        <title>Genome sequencing of the multicellular alga Astrephomene provides insights into convergent evolution of germ-soma differentiation.</title>
        <authorList>
            <person name="Yamashita S."/>
            <person name="Yamamoto K."/>
            <person name="Matsuzaki R."/>
            <person name="Suzuki S."/>
            <person name="Yamaguchi H."/>
            <person name="Hirooka S."/>
            <person name="Minakuchi Y."/>
            <person name="Miyagishima S."/>
            <person name="Kawachi M."/>
            <person name="Toyoda A."/>
            <person name="Nozaki H."/>
        </authorList>
    </citation>
    <scope>NUCLEOTIDE SEQUENCE [LARGE SCALE GENOMIC DNA]</scope>
    <source>
        <strain evidence="2 3">NIES-4017</strain>
    </source>
</reference>
<evidence type="ECO:0000313" key="2">
    <source>
        <dbReference type="EMBL" id="GFR41906.1"/>
    </source>
</evidence>
<keyword evidence="1" id="KW-0472">Membrane</keyword>
<feature type="transmembrane region" description="Helical" evidence="1">
    <location>
        <begin position="146"/>
        <end position="164"/>
    </location>
</feature>
<sequence>FFSHISTDTMRAALAFQSCPRQIHKTTICKPGSLAVSAYLRNNVKVRAKLTHDETHRDQQRDVDIVPSERSSGVALEKVLRTAQDAWAQLDPPQRVYTVIAAVATAALLPQLLALALIPLERLVVGGLLAVEEVFALALLQSAKLALLVGLMTLLAWGVYVFLFRPGEQR</sequence>
<organism evidence="2 3">
    <name type="scientific">Astrephomene gubernaculifera</name>
    <dbReference type="NCBI Taxonomy" id="47775"/>
    <lineage>
        <taxon>Eukaryota</taxon>
        <taxon>Viridiplantae</taxon>
        <taxon>Chlorophyta</taxon>
        <taxon>core chlorophytes</taxon>
        <taxon>Chlorophyceae</taxon>
        <taxon>CS clade</taxon>
        <taxon>Chlamydomonadales</taxon>
        <taxon>Astrephomenaceae</taxon>
        <taxon>Astrephomene</taxon>
    </lineage>
</organism>
<keyword evidence="1" id="KW-1133">Transmembrane helix</keyword>
<proteinExistence type="predicted"/>
<dbReference type="EMBL" id="BMAR01000002">
    <property type="protein sequence ID" value="GFR41906.1"/>
    <property type="molecule type" value="Genomic_DNA"/>
</dbReference>
<evidence type="ECO:0000256" key="1">
    <source>
        <dbReference type="SAM" id="Phobius"/>
    </source>
</evidence>
<accession>A0AAD3DHG1</accession>
<dbReference type="Proteomes" id="UP001054857">
    <property type="component" value="Unassembled WGS sequence"/>
</dbReference>
<keyword evidence="3" id="KW-1185">Reference proteome</keyword>
<dbReference type="AlphaFoldDB" id="A0AAD3DHG1"/>
<name>A0AAD3DHG1_9CHLO</name>
<gene>
    <name evidence="2" type="ORF">Agub_g2696</name>
</gene>
<feature type="non-terminal residue" evidence="2">
    <location>
        <position position="170"/>
    </location>
</feature>
<comment type="caution">
    <text evidence="2">The sequence shown here is derived from an EMBL/GenBank/DDBJ whole genome shotgun (WGS) entry which is preliminary data.</text>
</comment>